<comment type="caution">
    <text evidence="1">The sequence shown here is derived from an EMBL/GenBank/DDBJ whole genome shotgun (WGS) entry which is preliminary data.</text>
</comment>
<dbReference type="Proteomes" id="UP000293874">
    <property type="component" value="Unassembled WGS sequence"/>
</dbReference>
<name>A0A4Q7MRD9_9BACT</name>
<accession>A0A4Q7MRD9</accession>
<reference evidence="1 2" key="1">
    <citation type="submission" date="2019-02" db="EMBL/GenBank/DDBJ databases">
        <title>Genomic Encyclopedia of Type Strains, Phase IV (KMG-IV): sequencing the most valuable type-strain genomes for metagenomic binning, comparative biology and taxonomic classification.</title>
        <authorList>
            <person name="Goeker M."/>
        </authorList>
    </citation>
    <scope>NUCLEOTIDE SEQUENCE [LARGE SCALE GENOMIC DNA]</scope>
    <source>
        <strain evidence="1 2">DSM 18116</strain>
    </source>
</reference>
<sequence>MTGSVWQSKSKVTIVSLMVELINIFLNASRRHVTTGCKVIRTRQSGIFRKPAIEKNEQVM</sequence>
<dbReference type="EMBL" id="SGXA01000003">
    <property type="protein sequence ID" value="RZS69339.1"/>
    <property type="molecule type" value="Genomic_DNA"/>
</dbReference>
<keyword evidence="2" id="KW-1185">Reference proteome</keyword>
<gene>
    <name evidence="1" type="ORF">EV199_5176</name>
</gene>
<evidence type="ECO:0000313" key="2">
    <source>
        <dbReference type="Proteomes" id="UP000293874"/>
    </source>
</evidence>
<evidence type="ECO:0000313" key="1">
    <source>
        <dbReference type="EMBL" id="RZS69339.1"/>
    </source>
</evidence>
<protein>
    <submittedName>
        <fullName evidence="1">Uncharacterized protein</fullName>
    </submittedName>
</protein>
<organism evidence="1 2">
    <name type="scientific">Pseudobacter ginsenosidimutans</name>
    <dbReference type="NCBI Taxonomy" id="661488"/>
    <lineage>
        <taxon>Bacteria</taxon>
        <taxon>Pseudomonadati</taxon>
        <taxon>Bacteroidota</taxon>
        <taxon>Chitinophagia</taxon>
        <taxon>Chitinophagales</taxon>
        <taxon>Chitinophagaceae</taxon>
        <taxon>Pseudobacter</taxon>
    </lineage>
</organism>
<dbReference type="AlphaFoldDB" id="A0A4Q7MRD9"/>
<proteinExistence type="predicted"/>